<keyword evidence="8" id="KW-0739">Sodium transport</keyword>
<keyword evidence="8" id="KW-0406">Ion transport</keyword>
<comment type="subcellular location">
    <subcellularLocation>
        <location evidence="1">Cell inner membrane</location>
        <topology evidence="1">Multi-pass membrane protein</topology>
    </subcellularLocation>
</comment>
<feature type="transmembrane region" description="Helical" evidence="9">
    <location>
        <begin position="78"/>
        <end position="98"/>
    </location>
</feature>
<dbReference type="InterPro" id="IPR004670">
    <property type="entry name" value="NhaA"/>
</dbReference>
<sequence length="191" mass="20141">MATDRTLLASHWSDTSIARLLGPAQEFFHRSASSGIVLIIATVIALGLANTGLAPLYNSVLDTHIRIAIGPYAVDESVLHWINDGLMAIFFFLVGLEIKREIIIGELANLRAAVLPIAAAVGGVLIPATIYILINSGGIGQRGWGVPMATDIAFALGCLALLGSRIPFGLKIFLTAVAIVDDLIAILVIAF</sequence>
<dbReference type="AlphaFoldDB" id="A0A6J4MSJ8"/>
<keyword evidence="2" id="KW-0050">Antiport</keyword>
<dbReference type="GO" id="GO:0006885">
    <property type="term" value="P:regulation of pH"/>
    <property type="evidence" value="ECO:0007669"/>
    <property type="project" value="InterPro"/>
</dbReference>
<feature type="transmembrane region" description="Helical" evidence="9">
    <location>
        <begin position="146"/>
        <end position="163"/>
    </location>
</feature>
<evidence type="ECO:0000256" key="8">
    <source>
        <dbReference type="ARBA" id="ARBA00023201"/>
    </source>
</evidence>
<dbReference type="GO" id="GO:0015385">
    <property type="term" value="F:sodium:proton antiporter activity"/>
    <property type="evidence" value="ECO:0007669"/>
    <property type="project" value="TreeGrafter"/>
</dbReference>
<dbReference type="EMBL" id="CADCTR010002737">
    <property type="protein sequence ID" value="CAA9367741.1"/>
    <property type="molecule type" value="Genomic_DNA"/>
</dbReference>
<evidence type="ECO:0000256" key="5">
    <source>
        <dbReference type="ARBA" id="ARBA00022989"/>
    </source>
</evidence>
<evidence type="ECO:0000256" key="7">
    <source>
        <dbReference type="ARBA" id="ARBA00023136"/>
    </source>
</evidence>
<dbReference type="Pfam" id="PF06965">
    <property type="entry name" value="Na_H_antiport_1"/>
    <property type="match status" value="1"/>
</dbReference>
<proteinExistence type="predicted"/>
<evidence type="ECO:0000313" key="10">
    <source>
        <dbReference type="EMBL" id="CAA9367741.1"/>
    </source>
</evidence>
<evidence type="ECO:0000256" key="1">
    <source>
        <dbReference type="ARBA" id="ARBA00004429"/>
    </source>
</evidence>
<keyword evidence="5 9" id="KW-1133">Transmembrane helix</keyword>
<feature type="transmembrane region" description="Helical" evidence="9">
    <location>
        <begin position="36"/>
        <end position="58"/>
    </location>
</feature>
<protein>
    <submittedName>
        <fullName evidence="10">Na+/H+ antiporter NhaA type</fullName>
    </submittedName>
</protein>
<dbReference type="InterPro" id="IPR023171">
    <property type="entry name" value="Na/H_antiporter_dom_sf"/>
</dbReference>
<reference evidence="10" key="1">
    <citation type="submission" date="2020-02" db="EMBL/GenBank/DDBJ databases">
        <authorList>
            <person name="Meier V. D."/>
        </authorList>
    </citation>
    <scope>NUCLEOTIDE SEQUENCE</scope>
    <source>
        <strain evidence="10">AVDCRST_MAG93</strain>
    </source>
</reference>
<dbReference type="PANTHER" id="PTHR30341:SF0">
    <property type="entry name" value="NA(+)_H(+) ANTIPORTER NHAA"/>
    <property type="match status" value="1"/>
</dbReference>
<dbReference type="GO" id="GO:0005886">
    <property type="term" value="C:plasma membrane"/>
    <property type="evidence" value="ECO:0007669"/>
    <property type="project" value="UniProtKB-SubCell"/>
</dbReference>
<name>A0A6J4MSJ8_9CHLR</name>
<accession>A0A6J4MSJ8</accession>
<evidence type="ECO:0000256" key="9">
    <source>
        <dbReference type="SAM" id="Phobius"/>
    </source>
</evidence>
<feature type="non-terminal residue" evidence="10">
    <location>
        <position position="191"/>
    </location>
</feature>
<feature type="transmembrane region" description="Helical" evidence="9">
    <location>
        <begin position="110"/>
        <end position="134"/>
    </location>
</feature>
<evidence type="ECO:0000256" key="3">
    <source>
        <dbReference type="ARBA" id="ARBA00022475"/>
    </source>
</evidence>
<keyword evidence="2" id="KW-0813">Transport</keyword>
<evidence type="ECO:0000256" key="4">
    <source>
        <dbReference type="ARBA" id="ARBA00022692"/>
    </source>
</evidence>
<gene>
    <name evidence="10" type="ORF">AVDCRST_MAG93-8119</name>
</gene>
<feature type="transmembrane region" description="Helical" evidence="9">
    <location>
        <begin position="170"/>
        <end position="190"/>
    </location>
</feature>
<keyword evidence="6" id="KW-0915">Sodium</keyword>
<dbReference type="Gene3D" id="1.20.1530.10">
    <property type="entry name" value="Na+/H+ antiporter like domain"/>
    <property type="match status" value="1"/>
</dbReference>
<evidence type="ECO:0000256" key="2">
    <source>
        <dbReference type="ARBA" id="ARBA00022449"/>
    </source>
</evidence>
<keyword evidence="3" id="KW-1003">Cell membrane</keyword>
<evidence type="ECO:0000256" key="6">
    <source>
        <dbReference type="ARBA" id="ARBA00023053"/>
    </source>
</evidence>
<keyword evidence="4 9" id="KW-0812">Transmembrane</keyword>
<organism evidence="10">
    <name type="scientific">uncultured Chloroflexia bacterium</name>
    <dbReference type="NCBI Taxonomy" id="1672391"/>
    <lineage>
        <taxon>Bacteria</taxon>
        <taxon>Bacillati</taxon>
        <taxon>Chloroflexota</taxon>
        <taxon>Chloroflexia</taxon>
        <taxon>environmental samples</taxon>
    </lineage>
</organism>
<keyword evidence="7 9" id="KW-0472">Membrane</keyword>
<dbReference type="PANTHER" id="PTHR30341">
    <property type="entry name" value="SODIUM ION/PROTON ANTIPORTER NHAA-RELATED"/>
    <property type="match status" value="1"/>
</dbReference>